<dbReference type="EMBL" id="CP109491">
    <property type="protein sequence ID" value="WUX36836.1"/>
    <property type="molecule type" value="Genomic_DNA"/>
</dbReference>
<sequence>MSDFSRDIIARVLELEGENVTVLLAGGALTGTITSVSDSSHLYGGGRLSFVLTDAQSVPWLIPVNAVGAIAATVQG</sequence>
<proteinExistence type="predicted"/>
<keyword evidence="2" id="KW-1185">Reference proteome</keyword>
<protein>
    <recommendedName>
        <fullName evidence="3">PRC-barrel domain containing protein</fullName>
    </recommendedName>
</protein>
<evidence type="ECO:0000313" key="2">
    <source>
        <dbReference type="Proteomes" id="UP001431926"/>
    </source>
</evidence>
<organism evidence="1 2">
    <name type="scientific">Streptomyces anulatus</name>
    <name type="common">Streptomyces chrysomallus</name>
    <dbReference type="NCBI Taxonomy" id="1892"/>
    <lineage>
        <taxon>Bacteria</taxon>
        <taxon>Bacillati</taxon>
        <taxon>Actinomycetota</taxon>
        <taxon>Actinomycetes</taxon>
        <taxon>Kitasatosporales</taxon>
        <taxon>Streptomycetaceae</taxon>
        <taxon>Streptomyces</taxon>
    </lineage>
</organism>
<name>A0ABZ1ZDJ2_STRAQ</name>
<reference evidence="1" key="1">
    <citation type="submission" date="2022-10" db="EMBL/GenBank/DDBJ databases">
        <title>The complete genomes of actinobacterial strains from the NBC collection.</title>
        <authorList>
            <person name="Joergensen T.S."/>
            <person name="Alvarez Arevalo M."/>
            <person name="Sterndorff E.B."/>
            <person name="Faurdal D."/>
            <person name="Vuksanovic O."/>
            <person name="Mourched A.-S."/>
            <person name="Charusanti P."/>
            <person name="Shaw S."/>
            <person name="Blin K."/>
            <person name="Weber T."/>
        </authorList>
    </citation>
    <scope>NUCLEOTIDE SEQUENCE</scope>
    <source>
        <strain evidence="1">NBC_01436</strain>
    </source>
</reference>
<gene>
    <name evidence="1" type="ORF">OG367_11595</name>
</gene>
<dbReference type="Proteomes" id="UP001431926">
    <property type="component" value="Chromosome"/>
</dbReference>
<evidence type="ECO:0008006" key="3">
    <source>
        <dbReference type="Google" id="ProtNLM"/>
    </source>
</evidence>
<dbReference type="RefSeq" id="WP_329355735.1">
    <property type="nucleotide sequence ID" value="NZ_CP109490.1"/>
</dbReference>
<accession>A0ABZ1ZDJ2</accession>
<evidence type="ECO:0000313" key="1">
    <source>
        <dbReference type="EMBL" id="WUX36836.1"/>
    </source>
</evidence>